<comment type="subcellular location">
    <subcellularLocation>
        <location evidence="1">Membrane</location>
        <topology evidence="1">Multi-pass membrane protein</topology>
    </subcellularLocation>
    <subcellularLocation>
        <location evidence="11">Mitochondrion inner membrane</location>
        <topology evidence="11">Multi-pass membrane protein</topology>
    </subcellularLocation>
</comment>
<evidence type="ECO:0000256" key="10">
    <source>
        <dbReference type="ARBA" id="ARBA00023310"/>
    </source>
</evidence>
<evidence type="ECO:0000256" key="1">
    <source>
        <dbReference type="ARBA" id="ARBA00004141"/>
    </source>
</evidence>
<dbReference type="Gene3D" id="1.20.120.220">
    <property type="entry name" value="ATP synthase, F0 complex, subunit A"/>
    <property type="match status" value="1"/>
</dbReference>
<geneLocation type="mitochondrion" evidence="13"/>
<dbReference type="EMBL" id="KT989320">
    <property type="protein sequence ID" value="ALQ78808.1"/>
    <property type="molecule type" value="Genomic_DNA"/>
</dbReference>
<name>A0A0S3CQV8_9ANNE</name>
<feature type="transmembrane region" description="Helical" evidence="12">
    <location>
        <begin position="90"/>
        <end position="108"/>
    </location>
</feature>
<organism evidence="13">
    <name type="scientific">Glycera capitata</name>
    <dbReference type="NCBI Taxonomy" id="529148"/>
    <lineage>
        <taxon>Eukaryota</taxon>
        <taxon>Metazoa</taxon>
        <taxon>Spiralia</taxon>
        <taxon>Lophotrochozoa</taxon>
        <taxon>Annelida</taxon>
        <taxon>Polychaeta</taxon>
        <taxon>Errantia</taxon>
        <taxon>Phyllodocida</taxon>
        <taxon>Glyceridae</taxon>
        <taxon>Glycera</taxon>
    </lineage>
</organism>
<dbReference type="CDD" id="cd00310">
    <property type="entry name" value="ATP-synt_Fo_a_6"/>
    <property type="match status" value="1"/>
</dbReference>
<comment type="similarity">
    <text evidence="2">Belongs to the ATPase A chain family.</text>
</comment>
<dbReference type="InterPro" id="IPR000568">
    <property type="entry name" value="ATP_synth_F0_asu"/>
</dbReference>
<keyword evidence="5 12" id="KW-0812">Transmembrane</keyword>
<dbReference type="InterPro" id="IPR023011">
    <property type="entry name" value="ATP_synth_F0_asu_AS"/>
</dbReference>
<keyword evidence="6" id="KW-0375">Hydrogen ion transport</keyword>
<keyword evidence="10" id="KW-0066">ATP synthesis</keyword>
<reference evidence="13" key="1">
    <citation type="journal article" date="2015" name="Genome Biol. Evol.">
        <title>The Utility of Genome Skimming for Phylogenomic Analyses as Demonstrated for Glycerid Relationships (Annelida, Glyceridae).</title>
        <authorList>
            <person name="Richter S."/>
            <person name="Schwarz F."/>
            <person name="Hering L."/>
            <person name="Boggemann M."/>
            <person name="Bleidorn C."/>
        </authorList>
    </citation>
    <scope>NUCLEOTIDE SEQUENCE</scope>
    <source>
        <strain evidence="13">FS11</strain>
        <tissue evidence="13">Body wall</tissue>
    </source>
</reference>
<dbReference type="AlphaFoldDB" id="A0A0S3CQV8"/>
<keyword evidence="7 12" id="KW-1133">Transmembrane helix</keyword>
<gene>
    <name evidence="13" type="primary">atp6</name>
</gene>
<dbReference type="PRINTS" id="PR00123">
    <property type="entry name" value="ATPASEA"/>
</dbReference>
<keyword evidence="8" id="KW-0406">Ion transport</keyword>
<accession>A0A0S3CQV8</accession>
<feature type="transmembrane region" description="Helical" evidence="12">
    <location>
        <begin position="128"/>
        <end position="146"/>
    </location>
</feature>
<feature type="transmembrane region" description="Helical" evidence="12">
    <location>
        <begin position="59"/>
        <end position="78"/>
    </location>
</feature>
<evidence type="ECO:0000256" key="7">
    <source>
        <dbReference type="ARBA" id="ARBA00022989"/>
    </source>
</evidence>
<evidence type="ECO:0000256" key="9">
    <source>
        <dbReference type="ARBA" id="ARBA00023136"/>
    </source>
</evidence>
<proteinExistence type="inferred from homology"/>
<evidence type="ECO:0000256" key="11">
    <source>
        <dbReference type="RuleBase" id="RU004450"/>
    </source>
</evidence>
<dbReference type="GO" id="GO:0005743">
    <property type="term" value="C:mitochondrial inner membrane"/>
    <property type="evidence" value="ECO:0007669"/>
    <property type="project" value="UniProtKB-SubCell"/>
</dbReference>
<evidence type="ECO:0000313" key="13">
    <source>
        <dbReference type="EMBL" id="ALQ78808.1"/>
    </source>
</evidence>
<sequence length="218" mass="24233">MNYLTNINSPMFWALSFTTLLLIHSSFWMAPSSISWVFSYPLEIMYSQSTRTSGAHLKSFSSFITSLFVMIILINFMGLLPYTFSFSSHLIFTLSLGFPLWLSLILSSASHNPKSFTASLLPGGAPDWLNPFLVLIETISIMVRPITLSVRLAANMSAGHIVLGLIGIYASSAMFSSIYSASMLISIQILYTIFEMGICLIQAYIFCLLITLYADDHS</sequence>
<evidence type="ECO:0000256" key="12">
    <source>
        <dbReference type="SAM" id="Phobius"/>
    </source>
</evidence>
<keyword evidence="13" id="KW-0496">Mitochondrion</keyword>
<evidence type="ECO:0000256" key="4">
    <source>
        <dbReference type="ARBA" id="ARBA00022547"/>
    </source>
</evidence>
<dbReference type="InterPro" id="IPR045083">
    <property type="entry name" value="ATP_synth_F0_asu_bact/mt"/>
</dbReference>
<feature type="transmembrane region" description="Helical" evidence="12">
    <location>
        <begin position="185"/>
        <end position="214"/>
    </location>
</feature>
<evidence type="ECO:0000256" key="6">
    <source>
        <dbReference type="ARBA" id="ARBA00022781"/>
    </source>
</evidence>
<dbReference type="PROSITE" id="PS00449">
    <property type="entry name" value="ATPASE_A"/>
    <property type="match status" value="1"/>
</dbReference>
<dbReference type="NCBIfam" id="TIGR01131">
    <property type="entry name" value="ATP_synt_6_or_A"/>
    <property type="match status" value="1"/>
</dbReference>
<dbReference type="PANTHER" id="PTHR11410:SF0">
    <property type="entry name" value="ATP SYNTHASE SUBUNIT A"/>
    <property type="match status" value="1"/>
</dbReference>
<evidence type="ECO:0000256" key="5">
    <source>
        <dbReference type="ARBA" id="ARBA00022692"/>
    </source>
</evidence>
<feature type="transmembrane region" description="Helical" evidence="12">
    <location>
        <begin position="158"/>
        <end position="179"/>
    </location>
</feature>
<dbReference type="SUPFAM" id="SSF81336">
    <property type="entry name" value="F1F0 ATP synthase subunit A"/>
    <property type="match status" value="1"/>
</dbReference>
<keyword evidence="9 12" id="KW-0472">Membrane</keyword>
<dbReference type="Pfam" id="PF00119">
    <property type="entry name" value="ATP-synt_A"/>
    <property type="match status" value="1"/>
</dbReference>
<evidence type="ECO:0000256" key="2">
    <source>
        <dbReference type="ARBA" id="ARBA00006810"/>
    </source>
</evidence>
<evidence type="ECO:0000256" key="3">
    <source>
        <dbReference type="ARBA" id="ARBA00022448"/>
    </source>
</evidence>
<keyword evidence="3" id="KW-0813">Transport</keyword>
<protein>
    <recommendedName>
        <fullName evidence="11">ATP synthase subunit a</fullName>
    </recommendedName>
</protein>
<evidence type="ECO:0000256" key="8">
    <source>
        <dbReference type="ARBA" id="ARBA00023065"/>
    </source>
</evidence>
<dbReference type="InterPro" id="IPR035908">
    <property type="entry name" value="F0_ATP_A_sf"/>
</dbReference>
<dbReference type="GO" id="GO:0046933">
    <property type="term" value="F:proton-transporting ATP synthase activity, rotational mechanism"/>
    <property type="evidence" value="ECO:0007669"/>
    <property type="project" value="TreeGrafter"/>
</dbReference>
<dbReference type="GO" id="GO:0045259">
    <property type="term" value="C:proton-transporting ATP synthase complex"/>
    <property type="evidence" value="ECO:0007669"/>
    <property type="project" value="UniProtKB-KW"/>
</dbReference>
<dbReference type="PANTHER" id="PTHR11410">
    <property type="entry name" value="ATP SYNTHASE SUBUNIT A"/>
    <property type="match status" value="1"/>
</dbReference>
<keyword evidence="4" id="KW-0138">CF(0)</keyword>